<feature type="compositionally biased region" description="Basic and acidic residues" evidence="1">
    <location>
        <begin position="176"/>
        <end position="210"/>
    </location>
</feature>
<proteinExistence type="predicted"/>
<feature type="compositionally biased region" description="Basic and acidic residues" evidence="1">
    <location>
        <begin position="114"/>
        <end position="125"/>
    </location>
</feature>
<dbReference type="EMBL" id="CAMXCT030006636">
    <property type="protein sequence ID" value="CAL4804768.1"/>
    <property type="molecule type" value="Genomic_DNA"/>
</dbReference>
<gene>
    <name evidence="2" type="ORF">C1SCF055_LOCUS42098</name>
</gene>
<feature type="region of interest" description="Disordered" evidence="1">
    <location>
        <begin position="52"/>
        <end position="242"/>
    </location>
</feature>
<comment type="caution">
    <text evidence="2">The sequence shown here is derived from an EMBL/GenBank/DDBJ whole genome shotgun (WGS) entry which is preliminary data.</text>
</comment>
<evidence type="ECO:0000313" key="3">
    <source>
        <dbReference type="EMBL" id="CAL4804768.1"/>
    </source>
</evidence>
<dbReference type="EMBL" id="CAMXCT010006636">
    <property type="protein sequence ID" value="CAI4017456.1"/>
    <property type="molecule type" value="Genomic_DNA"/>
</dbReference>
<organism evidence="2">
    <name type="scientific">Cladocopium goreaui</name>
    <dbReference type="NCBI Taxonomy" id="2562237"/>
    <lineage>
        <taxon>Eukaryota</taxon>
        <taxon>Sar</taxon>
        <taxon>Alveolata</taxon>
        <taxon>Dinophyceae</taxon>
        <taxon>Suessiales</taxon>
        <taxon>Symbiodiniaceae</taxon>
        <taxon>Cladocopium</taxon>
    </lineage>
</organism>
<sequence>MSTDRLSSCQTLAYGCETVEKMNEGTSYADPARVQAVRIQIEARKKRIAELQQRIGSAAPPPKEVPGGPSYASGDGEYVPGNPKDSLSRHPLGEVGSKPRSDDSLGGTTPEYESYWRVEEREAKKQAKALANCEGDNDQKKLKEVPSNVTPGEGSTGKGKEHEVKEPEGCAADPVPKVKGEVKGTCRQPEQGEKGHAPGGDGVDRERGEGHAPPSDANESDSDDSIPLGYSPSSRAPTQKKPSKFDKYYYKLRRYVNADGSRAICKASKDTLQLWKTEDGEKLKALLAQHEDFKKMELAVSKWVKSTKNDGKAGKWITKDMVEKSWRWAAARGRIRTNEMHGVEEAKLVLEENFAENTETGEMNHLESNGLFEARFVFRKSRQHDGEFRTLTLNHCCVTPNLMAGHRWRPVGCNSTL</sequence>
<accession>A0A9P1GMA4</accession>
<reference evidence="3 4" key="2">
    <citation type="submission" date="2024-05" db="EMBL/GenBank/DDBJ databases">
        <authorList>
            <person name="Chen Y."/>
            <person name="Shah S."/>
            <person name="Dougan E. K."/>
            <person name="Thang M."/>
            <person name="Chan C."/>
        </authorList>
    </citation>
    <scope>NUCLEOTIDE SEQUENCE [LARGE SCALE GENOMIC DNA]</scope>
</reference>
<evidence type="ECO:0000256" key="1">
    <source>
        <dbReference type="SAM" id="MobiDB-lite"/>
    </source>
</evidence>
<name>A0A9P1GMA4_9DINO</name>
<feature type="compositionally biased region" description="Basic and acidic residues" evidence="1">
    <location>
        <begin position="86"/>
        <end position="103"/>
    </location>
</feature>
<reference evidence="2" key="1">
    <citation type="submission" date="2022-10" db="EMBL/GenBank/DDBJ databases">
        <authorList>
            <person name="Chen Y."/>
            <person name="Dougan E. K."/>
            <person name="Chan C."/>
            <person name="Rhodes N."/>
            <person name="Thang M."/>
        </authorList>
    </citation>
    <scope>NUCLEOTIDE SEQUENCE</scope>
</reference>
<evidence type="ECO:0000313" key="2">
    <source>
        <dbReference type="EMBL" id="CAI4017456.1"/>
    </source>
</evidence>
<evidence type="ECO:0000313" key="4">
    <source>
        <dbReference type="Proteomes" id="UP001152797"/>
    </source>
</evidence>
<dbReference type="Proteomes" id="UP001152797">
    <property type="component" value="Unassembled WGS sequence"/>
</dbReference>
<dbReference type="AlphaFoldDB" id="A0A9P1GMA4"/>
<dbReference type="EMBL" id="CAMXCT020006636">
    <property type="protein sequence ID" value="CAL1170831.1"/>
    <property type="molecule type" value="Genomic_DNA"/>
</dbReference>
<dbReference type="PROSITE" id="PS51257">
    <property type="entry name" value="PROKAR_LIPOPROTEIN"/>
    <property type="match status" value="1"/>
</dbReference>
<protein>
    <submittedName>
        <fullName evidence="2">Uncharacterized protein</fullName>
    </submittedName>
</protein>
<feature type="compositionally biased region" description="Basic and acidic residues" evidence="1">
    <location>
        <begin position="158"/>
        <end position="168"/>
    </location>
</feature>
<keyword evidence="4" id="KW-1185">Reference proteome</keyword>